<dbReference type="EMBL" id="AMFJ01000053">
    <property type="protein sequence ID" value="EKE30037.1"/>
    <property type="molecule type" value="Genomic_DNA"/>
</dbReference>
<name>K2G6S9_9BACT</name>
<proteinExistence type="predicted"/>
<protein>
    <submittedName>
        <fullName evidence="2">Uncharacterized protein</fullName>
    </submittedName>
</protein>
<comment type="caution">
    <text evidence="2">The sequence shown here is derived from an EMBL/GenBank/DDBJ whole genome shotgun (WGS) entry which is preliminary data.</text>
</comment>
<feature type="transmembrane region" description="Helical" evidence="1">
    <location>
        <begin position="12"/>
        <end position="32"/>
    </location>
</feature>
<evidence type="ECO:0000256" key="1">
    <source>
        <dbReference type="SAM" id="Phobius"/>
    </source>
</evidence>
<dbReference type="AlphaFoldDB" id="K2G6S9"/>
<sequence length="205" mass="24414">MDNKQFNNTNVFIQLLILFFTIWIWFSANSIAKKQNDFTADQNDISKIQTDILSQQTDILSQQTDIQKQSLQFERDKNFAEVAAKNLDKMNDLFDRIMSTDPMLKDIHEKVKNWVEIKDLKNLDLYVSNFEDIWKQWCDWRIRSSDLEFVFKNQLENVCWNQQIFYRYQNAKSGFAWICKSLFPKSTVMATKANPQRCVIIRGIK</sequence>
<evidence type="ECO:0000313" key="2">
    <source>
        <dbReference type="EMBL" id="EKE30037.1"/>
    </source>
</evidence>
<reference evidence="2" key="1">
    <citation type="journal article" date="2012" name="Science">
        <title>Fermentation, hydrogen, and sulfur metabolism in multiple uncultivated bacterial phyla.</title>
        <authorList>
            <person name="Wrighton K.C."/>
            <person name="Thomas B.C."/>
            <person name="Sharon I."/>
            <person name="Miller C.S."/>
            <person name="Castelle C.J."/>
            <person name="VerBerkmoes N.C."/>
            <person name="Wilkins M.J."/>
            <person name="Hettich R.L."/>
            <person name="Lipton M.S."/>
            <person name="Williams K.H."/>
            <person name="Long P.E."/>
            <person name="Banfield J.F."/>
        </authorList>
    </citation>
    <scope>NUCLEOTIDE SEQUENCE [LARGE SCALE GENOMIC DNA]</scope>
</reference>
<keyword evidence="1" id="KW-0472">Membrane</keyword>
<keyword evidence="1" id="KW-0812">Transmembrane</keyword>
<accession>K2G6S9</accession>
<organism evidence="2">
    <name type="scientific">uncultured bacterium</name>
    <name type="common">gcode 4</name>
    <dbReference type="NCBI Taxonomy" id="1234023"/>
    <lineage>
        <taxon>Bacteria</taxon>
        <taxon>environmental samples</taxon>
    </lineage>
</organism>
<keyword evidence="1" id="KW-1133">Transmembrane helix</keyword>
<gene>
    <name evidence="2" type="ORF">ACD_2C00053G0003</name>
</gene>